<dbReference type="AlphaFoldDB" id="A0A9N9EU12"/>
<sequence>ENAPYINGQSPQQTFDNPTPQPETLLLPEFEITLPPASPNFPERGAREISIKAKVCKIVGGPYKGITMEIDTQSDVTWISLGLFNFLNFEEIDLDEEVITGHGNAIISVHCIALLYIKINKIKVYTKVYVDENAEQIGGLIGKDIIKAMNMNILTKEGAITVIYDDKTFTVPIYVGKKTNNLQLELSDHE</sequence>
<dbReference type="InterPro" id="IPR021109">
    <property type="entry name" value="Peptidase_aspartic_dom_sf"/>
</dbReference>
<evidence type="ECO:0000313" key="3">
    <source>
        <dbReference type="Proteomes" id="UP000789396"/>
    </source>
</evidence>
<gene>
    <name evidence="2" type="ORF">RFULGI_LOCUS10163</name>
</gene>
<reference evidence="2" key="1">
    <citation type="submission" date="2021-06" db="EMBL/GenBank/DDBJ databases">
        <authorList>
            <person name="Kallberg Y."/>
            <person name="Tangrot J."/>
            <person name="Rosling A."/>
        </authorList>
    </citation>
    <scope>NUCLEOTIDE SEQUENCE</scope>
    <source>
        <strain evidence="2">IN212</strain>
    </source>
</reference>
<feature type="region of interest" description="Disordered" evidence="1">
    <location>
        <begin position="1"/>
        <end position="21"/>
    </location>
</feature>
<feature type="non-terminal residue" evidence="2">
    <location>
        <position position="1"/>
    </location>
</feature>
<proteinExistence type="predicted"/>
<organism evidence="2 3">
    <name type="scientific">Racocetra fulgida</name>
    <dbReference type="NCBI Taxonomy" id="60492"/>
    <lineage>
        <taxon>Eukaryota</taxon>
        <taxon>Fungi</taxon>
        <taxon>Fungi incertae sedis</taxon>
        <taxon>Mucoromycota</taxon>
        <taxon>Glomeromycotina</taxon>
        <taxon>Glomeromycetes</taxon>
        <taxon>Diversisporales</taxon>
        <taxon>Gigasporaceae</taxon>
        <taxon>Racocetra</taxon>
    </lineage>
</organism>
<dbReference type="SUPFAM" id="SSF50630">
    <property type="entry name" value="Acid proteases"/>
    <property type="match status" value="1"/>
</dbReference>
<evidence type="ECO:0000313" key="2">
    <source>
        <dbReference type="EMBL" id="CAG8694829.1"/>
    </source>
</evidence>
<dbReference type="OrthoDB" id="2454564at2759"/>
<name>A0A9N9EU12_9GLOM</name>
<evidence type="ECO:0000256" key="1">
    <source>
        <dbReference type="SAM" id="MobiDB-lite"/>
    </source>
</evidence>
<feature type="compositionally biased region" description="Polar residues" evidence="1">
    <location>
        <begin position="7"/>
        <end position="17"/>
    </location>
</feature>
<protein>
    <submittedName>
        <fullName evidence="2">9946_t:CDS:1</fullName>
    </submittedName>
</protein>
<comment type="caution">
    <text evidence="2">The sequence shown here is derived from an EMBL/GenBank/DDBJ whole genome shotgun (WGS) entry which is preliminary data.</text>
</comment>
<dbReference type="Gene3D" id="2.40.70.10">
    <property type="entry name" value="Acid Proteases"/>
    <property type="match status" value="1"/>
</dbReference>
<accession>A0A9N9EU12</accession>
<dbReference type="Proteomes" id="UP000789396">
    <property type="component" value="Unassembled WGS sequence"/>
</dbReference>
<keyword evidence="3" id="KW-1185">Reference proteome</keyword>
<dbReference type="EMBL" id="CAJVPZ010019556">
    <property type="protein sequence ID" value="CAG8694829.1"/>
    <property type="molecule type" value="Genomic_DNA"/>
</dbReference>